<accession>A0A0S4PZS5</accession>
<keyword evidence="1" id="KW-0812">Transmembrane</keyword>
<feature type="transmembrane region" description="Helical" evidence="1">
    <location>
        <begin position="42"/>
        <end position="67"/>
    </location>
</feature>
<dbReference type="PATRIC" id="fig|76936.10.peg.1944"/>
<organism evidence="2 3">
    <name type="scientific">Helicobacter typhlonius</name>
    <dbReference type="NCBI Taxonomy" id="76936"/>
    <lineage>
        <taxon>Bacteria</taxon>
        <taxon>Pseudomonadati</taxon>
        <taxon>Campylobacterota</taxon>
        <taxon>Epsilonproteobacteria</taxon>
        <taxon>Campylobacterales</taxon>
        <taxon>Helicobacteraceae</taxon>
        <taxon>Helicobacter</taxon>
    </lineage>
</organism>
<dbReference type="KEGG" id="hty:BN2458_PEG1997"/>
<keyword evidence="1" id="KW-0472">Membrane</keyword>
<reference evidence="3" key="1">
    <citation type="submission" date="2015-11" db="EMBL/GenBank/DDBJ databases">
        <authorList>
            <person name="Anvar S.Y."/>
        </authorList>
    </citation>
    <scope>NUCLEOTIDE SEQUENCE [LARGE SCALE GENOMIC DNA]</scope>
</reference>
<evidence type="ECO:0000313" key="3">
    <source>
        <dbReference type="Proteomes" id="UP000064525"/>
    </source>
</evidence>
<name>A0A0S4PZS5_9HELI</name>
<dbReference type="RefSeq" id="WP_231944785.1">
    <property type="nucleotide sequence ID" value="NZ_CAOMJD010000012.1"/>
</dbReference>
<dbReference type="AlphaFoldDB" id="A0A0S4PZS5"/>
<dbReference type="GeneID" id="78152106"/>
<dbReference type="EMBL" id="LN907858">
    <property type="protein sequence ID" value="CUU40880.1"/>
    <property type="molecule type" value="Genomic_DNA"/>
</dbReference>
<evidence type="ECO:0000313" key="2">
    <source>
        <dbReference type="EMBL" id="CUU40880.1"/>
    </source>
</evidence>
<gene>
    <name evidence="2" type="ORF">BN2458_PEG1997</name>
</gene>
<keyword evidence="1" id="KW-1133">Transmembrane helix</keyword>
<sequence>MRFKGVQIPSNIHFLERGVKQQIKQDIQPITKHSRKSHSAFMLLDAVMGICICASAFVFAFMFLYALTPTHTPTSYEVYKGLFVNPIQTSLSSSPNSSQIQYELLEHSYTSSKSLETLRFYIPQSIR</sequence>
<protein>
    <submittedName>
        <fullName evidence="2">Uncharacterized protein</fullName>
    </submittedName>
</protein>
<dbReference type="Proteomes" id="UP000064525">
    <property type="component" value="Chromosome I"/>
</dbReference>
<evidence type="ECO:0000256" key="1">
    <source>
        <dbReference type="SAM" id="Phobius"/>
    </source>
</evidence>
<proteinExistence type="predicted"/>